<comment type="caution">
    <text evidence="1">The sequence shown here is derived from an EMBL/GenBank/DDBJ whole genome shotgun (WGS) entry which is preliminary data.</text>
</comment>
<feature type="non-terminal residue" evidence="1">
    <location>
        <position position="1"/>
    </location>
</feature>
<proteinExistence type="predicted"/>
<protein>
    <submittedName>
        <fullName evidence="1">Uncharacterized protein</fullName>
    </submittedName>
</protein>
<dbReference type="OrthoDB" id="1001157at2759"/>
<dbReference type="AlphaFoldDB" id="A0A7J8W6M6"/>
<evidence type="ECO:0000313" key="1">
    <source>
        <dbReference type="EMBL" id="MBA0670715.1"/>
    </source>
</evidence>
<dbReference type="Proteomes" id="UP000593573">
    <property type="component" value="Unassembled WGS sequence"/>
</dbReference>
<accession>A0A7J8W6M6</accession>
<name>A0A7J8W6M6_9ROSI</name>
<sequence>MLVRKSIGLSSTSLWQRECQVSTRFVIVSINRKCTLLLLQLNFRVADLMIKPSVRMMMN</sequence>
<dbReference type="EMBL" id="JABFAB010237697">
    <property type="protein sequence ID" value="MBA0670715.1"/>
    <property type="molecule type" value="Genomic_DNA"/>
</dbReference>
<keyword evidence="2" id="KW-1185">Reference proteome</keyword>
<organism evidence="1 2">
    <name type="scientific">Gossypium klotzschianum</name>
    <dbReference type="NCBI Taxonomy" id="34286"/>
    <lineage>
        <taxon>Eukaryota</taxon>
        <taxon>Viridiplantae</taxon>
        <taxon>Streptophyta</taxon>
        <taxon>Embryophyta</taxon>
        <taxon>Tracheophyta</taxon>
        <taxon>Spermatophyta</taxon>
        <taxon>Magnoliopsida</taxon>
        <taxon>eudicotyledons</taxon>
        <taxon>Gunneridae</taxon>
        <taxon>Pentapetalae</taxon>
        <taxon>rosids</taxon>
        <taxon>malvids</taxon>
        <taxon>Malvales</taxon>
        <taxon>Malvaceae</taxon>
        <taxon>Malvoideae</taxon>
        <taxon>Gossypium</taxon>
    </lineage>
</organism>
<reference evidence="1 2" key="1">
    <citation type="journal article" date="2019" name="Genome Biol. Evol.">
        <title>Insights into the evolution of the New World diploid cottons (Gossypium, subgenus Houzingenia) based on genome sequencing.</title>
        <authorList>
            <person name="Grover C.E."/>
            <person name="Arick M.A. 2nd"/>
            <person name="Thrash A."/>
            <person name="Conover J.L."/>
            <person name="Sanders W.S."/>
            <person name="Peterson D.G."/>
            <person name="Frelichowski J.E."/>
            <person name="Scheffler J.A."/>
            <person name="Scheffler B.E."/>
            <person name="Wendel J.F."/>
        </authorList>
    </citation>
    <scope>NUCLEOTIDE SEQUENCE [LARGE SCALE GENOMIC DNA]</scope>
    <source>
        <strain evidence="1">57</strain>
        <tissue evidence="1">Leaf</tissue>
    </source>
</reference>
<gene>
    <name evidence="1" type="ORF">Goklo_025133</name>
</gene>
<evidence type="ECO:0000313" key="2">
    <source>
        <dbReference type="Proteomes" id="UP000593573"/>
    </source>
</evidence>